<dbReference type="InterPro" id="IPR015422">
    <property type="entry name" value="PyrdxlP-dep_Trfase_small"/>
</dbReference>
<dbReference type="EMBL" id="JBHUKR010000002">
    <property type="protein sequence ID" value="MFD2414954.1"/>
    <property type="molecule type" value="Genomic_DNA"/>
</dbReference>
<comment type="similarity">
    <text evidence="2 7">Belongs to the group II decarboxylase family.</text>
</comment>
<dbReference type="InterPro" id="IPR002129">
    <property type="entry name" value="PyrdxlP-dep_de-COase"/>
</dbReference>
<dbReference type="PANTHER" id="PTHR45677">
    <property type="entry name" value="GLUTAMATE DECARBOXYLASE-RELATED"/>
    <property type="match status" value="1"/>
</dbReference>
<evidence type="ECO:0000313" key="8">
    <source>
        <dbReference type="EMBL" id="MFD2414954.1"/>
    </source>
</evidence>
<evidence type="ECO:0000313" key="9">
    <source>
        <dbReference type="Proteomes" id="UP001597417"/>
    </source>
</evidence>
<dbReference type="SUPFAM" id="SSF53383">
    <property type="entry name" value="PLP-dependent transferases"/>
    <property type="match status" value="1"/>
</dbReference>
<reference evidence="9" key="1">
    <citation type="journal article" date="2019" name="Int. J. Syst. Evol. Microbiol.">
        <title>The Global Catalogue of Microorganisms (GCM) 10K type strain sequencing project: providing services to taxonomists for standard genome sequencing and annotation.</title>
        <authorList>
            <consortium name="The Broad Institute Genomics Platform"/>
            <consortium name="The Broad Institute Genome Sequencing Center for Infectious Disease"/>
            <person name="Wu L."/>
            <person name="Ma J."/>
        </authorList>
    </citation>
    <scope>NUCLEOTIDE SEQUENCE [LARGE SCALE GENOMIC DNA]</scope>
    <source>
        <strain evidence="9">CGMCC 4.7645</strain>
    </source>
</reference>
<evidence type="ECO:0000256" key="3">
    <source>
        <dbReference type="ARBA" id="ARBA00022793"/>
    </source>
</evidence>
<dbReference type="RefSeq" id="WP_378260282.1">
    <property type="nucleotide sequence ID" value="NZ_JBHUKR010000002.1"/>
</dbReference>
<accession>A0ABW5FIX3</accession>
<keyword evidence="9" id="KW-1185">Reference proteome</keyword>
<proteinExistence type="inferred from homology"/>
<comment type="cofactor">
    <cofactor evidence="1 7">
        <name>pyridoxal 5'-phosphate</name>
        <dbReference type="ChEBI" id="CHEBI:597326"/>
    </cofactor>
</comment>
<dbReference type="InterPro" id="IPR015424">
    <property type="entry name" value="PyrdxlP-dep_Trfase"/>
</dbReference>
<dbReference type="PANTHER" id="PTHR45677:SF8">
    <property type="entry name" value="CYSTEINE SULFINIC ACID DECARBOXYLASE"/>
    <property type="match status" value="1"/>
</dbReference>
<keyword evidence="5" id="KW-0045">Antibiotic biosynthesis</keyword>
<evidence type="ECO:0000256" key="1">
    <source>
        <dbReference type="ARBA" id="ARBA00001933"/>
    </source>
</evidence>
<evidence type="ECO:0000256" key="6">
    <source>
        <dbReference type="ARBA" id="ARBA00023239"/>
    </source>
</evidence>
<evidence type="ECO:0000256" key="4">
    <source>
        <dbReference type="ARBA" id="ARBA00022898"/>
    </source>
</evidence>
<name>A0ABW5FIX3_9PSEU</name>
<dbReference type="InterPro" id="IPR015421">
    <property type="entry name" value="PyrdxlP-dep_Trfase_major"/>
</dbReference>
<organism evidence="8 9">
    <name type="scientific">Amycolatopsis pigmentata</name>
    <dbReference type="NCBI Taxonomy" id="450801"/>
    <lineage>
        <taxon>Bacteria</taxon>
        <taxon>Bacillati</taxon>
        <taxon>Actinomycetota</taxon>
        <taxon>Actinomycetes</taxon>
        <taxon>Pseudonocardiales</taxon>
        <taxon>Pseudonocardiaceae</taxon>
        <taxon>Amycolatopsis</taxon>
    </lineage>
</organism>
<protein>
    <submittedName>
        <fullName evidence="8">Pyridoxal phosphate-dependent decarboxylase family protein</fullName>
    </submittedName>
</protein>
<dbReference type="Pfam" id="PF00282">
    <property type="entry name" value="Pyridoxal_deC"/>
    <property type="match status" value="1"/>
</dbReference>
<dbReference type="Gene3D" id="3.90.1150.10">
    <property type="entry name" value="Aspartate Aminotransferase, domain 1"/>
    <property type="match status" value="1"/>
</dbReference>
<keyword evidence="3" id="KW-0210">Decarboxylase</keyword>
<comment type="caution">
    <text evidence="8">The sequence shown here is derived from an EMBL/GenBank/DDBJ whole genome shotgun (WGS) entry which is preliminary data.</text>
</comment>
<evidence type="ECO:0000256" key="5">
    <source>
        <dbReference type="ARBA" id="ARBA00023194"/>
    </source>
</evidence>
<keyword evidence="4 7" id="KW-0663">Pyridoxal phosphate</keyword>
<dbReference type="Gene3D" id="3.40.640.10">
    <property type="entry name" value="Type I PLP-dependent aspartate aminotransferase-like (Major domain)"/>
    <property type="match status" value="1"/>
</dbReference>
<evidence type="ECO:0000256" key="2">
    <source>
        <dbReference type="ARBA" id="ARBA00009533"/>
    </source>
</evidence>
<dbReference type="Proteomes" id="UP001597417">
    <property type="component" value="Unassembled WGS sequence"/>
</dbReference>
<sequence>MEAKIDATVSDLLPASALAASDDGLRSLLQLTEISVSEILKLLCERNSALPIGQPGEVENQVLDTLPGGVLPDQGLGIASWPELLRGFVSGSVNLAAENVAANLHAPVLAIAAAADFVASITNQSVDAWESGPSGIVLERALITALGGLLGYSANGGTLTSGSTQANLLALLHARQRVYRSRGIRDVFSSGISHDCARPRILASKLAHVSIKRAAGALGLGQDSVISVPVDRRNRMIPEAVADILSALNDDEYPVAVVGTAGTTDFGSVDPLNQLAEIAEAHSVWFHVDAAYGGMSIFSERGRECVKGIERADSVSMDLHKLGWQPAPAAAMLLRDPDAAESLDCNVVCVNPRDDEEAGYRGLFSETLQTTRRADVLKIVASLRTLGRDGMRRLVDSCLDLADYAAARIAEHSQLCLENEPQLSVVVFHYVPSVDCVEQERNAINVAIRRRLMRDFGSSVGRVEVVDPSGSSREFLKFTFVNPDLSRRSVDELIGLVVQAGEIEEKNFR</sequence>
<keyword evidence="6 7" id="KW-0456">Lyase</keyword>
<evidence type="ECO:0000256" key="7">
    <source>
        <dbReference type="RuleBase" id="RU000382"/>
    </source>
</evidence>
<gene>
    <name evidence="8" type="ORF">ACFSXZ_01285</name>
</gene>